<feature type="compositionally biased region" description="Basic residues" evidence="1">
    <location>
        <begin position="348"/>
        <end position="360"/>
    </location>
</feature>
<dbReference type="Proteomes" id="UP000695022">
    <property type="component" value="Unplaced"/>
</dbReference>
<feature type="compositionally biased region" description="Basic residues" evidence="1">
    <location>
        <begin position="471"/>
        <end position="482"/>
    </location>
</feature>
<protein>
    <submittedName>
        <fullName evidence="4">Uncharacterized protein LOC106805623</fullName>
    </submittedName>
</protein>
<evidence type="ECO:0000313" key="4">
    <source>
        <dbReference type="RefSeq" id="XP_014662796.1"/>
    </source>
</evidence>
<name>A0ABM1DS75_PRICU</name>
<feature type="compositionally biased region" description="Basic and acidic residues" evidence="1">
    <location>
        <begin position="126"/>
        <end position="160"/>
    </location>
</feature>
<reference evidence="4" key="1">
    <citation type="submission" date="2025-08" db="UniProtKB">
        <authorList>
            <consortium name="RefSeq"/>
        </authorList>
    </citation>
    <scope>IDENTIFICATION</scope>
</reference>
<keyword evidence="3" id="KW-1185">Reference proteome</keyword>
<evidence type="ECO:0000256" key="1">
    <source>
        <dbReference type="SAM" id="MobiDB-lite"/>
    </source>
</evidence>
<feature type="signal peptide" evidence="2">
    <location>
        <begin position="1"/>
        <end position="18"/>
    </location>
</feature>
<gene>
    <name evidence="4" type="primary">LOC106805623</name>
</gene>
<feature type="compositionally biased region" description="Basic residues" evidence="1">
    <location>
        <begin position="428"/>
        <end position="440"/>
    </location>
</feature>
<sequence>MQIAGWICFVALLTAAHAQSGSKVDYGRGAYASRYPSAQGKPIVIHASVDDVGPHVVDRGGDVHDLPVDTHAPGAGFDDHGDGKLQAGRFDDRGGGGVIRGIDSSSAFVGRDFGKGPPAVGGFDPRNPEDFDDGRFGRRVDGSVDDIRPPIGGFDDRRDGPLAGRFVGRVDQQGQGGGFEGRGGGVIVGIDNSSPFVGREFGQSPPAVGGFNPGNQGRFDDGRDRLPVGGGFDDGRDRLPVGTGFDDDRDRLPVGGRFDDDRDRLPVGGRFDDNRDRLPVGGRFDNDRDRLPVGGRFDDDRDRLPVGGRFDERVDDHGVIDPHTDDHGVIDPHKDDHGVIDPHDGAHGKGRGRGRGRGSGRGRYVVVVARSRGGKGYNSRRVYPVYSTGRYRNVSGYSRSPSYYNYRRNYGSRSPSYYNYRRNYGSRSPKHGKRPYHSYRHGSSGRSRYGNGYRSRNYYNRYSTPSSNYRYRPHSRSGRSSY</sequence>
<feature type="region of interest" description="Disordered" evidence="1">
    <location>
        <begin position="116"/>
        <end position="160"/>
    </location>
</feature>
<feature type="region of interest" description="Disordered" evidence="1">
    <location>
        <begin position="407"/>
        <end position="482"/>
    </location>
</feature>
<feature type="region of interest" description="Disordered" evidence="1">
    <location>
        <begin position="228"/>
        <end position="363"/>
    </location>
</feature>
<proteinExistence type="predicted"/>
<evidence type="ECO:0000313" key="3">
    <source>
        <dbReference type="Proteomes" id="UP000695022"/>
    </source>
</evidence>
<feature type="chain" id="PRO_5045234161" evidence="2">
    <location>
        <begin position="19"/>
        <end position="482"/>
    </location>
</feature>
<evidence type="ECO:0000256" key="2">
    <source>
        <dbReference type="SAM" id="SignalP"/>
    </source>
</evidence>
<feature type="compositionally biased region" description="Basic and acidic residues" evidence="1">
    <location>
        <begin position="246"/>
        <end position="347"/>
    </location>
</feature>
<dbReference type="GeneID" id="106805623"/>
<feature type="compositionally biased region" description="Low complexity" evidence="1">
    <location>
        <begin position="441"/>
        <end position="470"/>
    </location>
</feature>
<feature type="compositionally biased region" description="Low complexity" evidence="1">
    <location>
        <begin position="407"/>
        <end position="427"/>
    </location>
</feature>
<accession>A0ABM1DS75</accession>
<dbReference type="RefSeq" id="XP_014662796.1">
    <property type="nucleotide sequence ID" value="XM_014807310.1"/>
</dbReference>
<keyword evidence="2" id="KW-0732">Signal</keyword>
<organism evidence="3 4">
    <name type="scientific">Priapulus caudatus</name>
    <name type="common">Priapulid worm</name>
    <dbReference type="NCBI Taxonomy" id="37621"/>
    <lineage>
        <taxon>Eukaryota</taxon>
        <taxon>Metazoa</taxon>
        <taxon>Ecdysozoa</taxon>
        <taxon>Scalidophora</taxon>
        <taxon>Priapulida</taxon>
        <taxon>Priapulimorpha</taxon>
        <taxon>Priapulimorphida</taxon>
        <taxon>Priapulidae</taxon>
        <taxon>Priapulus</taxon>
    </lineage>
</organism>